<comment type="similarity">
    <text evidence="2">Belongs to the PC-esterase family. TBL subfamily.</text>
</comment>
<dbReference type="OrthoDB" id="630188at2759"/>
<feature type="domain" description="Trichome birefringence-like C-terminal" evidence="7">
    <location>
        <begin position="139"/>
        <end position="425"/>
    </location>
</feature>
<dbReference type="PANTHER" id="PTHR32285:SF13">
    <property type="entry name" value="TRICHOME BIREFRINGENCE-LIKE N-TERMINAL DOMAIN-CONTAINING PROTEIN"/>
    <property type="match status" value="1"/>
</dbReference>
<dbReference type="Pfam" id="PF14416">
    <property type="entry name" value="PMR5N"/>
    <property type="match status" value="1"/>
</dbReference>
<dbReference type="STRING" id="4072.A0A1U8FI69"/>
<comment type="caution">
    <text evidence="9">The sequence shown here is derived from an EMBL/GenBank/DDBJ whole genome shotgun (WGS) entry which is preliminary data.</text>
</comment>
<evidence type="ECO:0000256" key="2">
    <source>
        <dbReference type="ARBA" id="ARBA00007727"/>
    </source>
</evidence>
<dbReference type="SMR" id="A0A1U8FI69"/>
<evidence type="ECO:0000256" key="6">
    <source>
        <dbReference type="ARBA" id="ARBA00023136"/>
    </source>
</evidence>
<keyword evidence="6" id="KW-0472">Membrane</keyword>
<gene>
    <name evidence="9" type="ORF">T459_06810</name>
</gene>
<dbReference type="EMBL" id="AYRZ02000002">
    <property type="protein sequence ID" value="PHT91697.1"/>
    <property type="molecule type" value="Genomic_DNA"/>
</dbReference>
<feature type="domain" description="Trichome birefringence-like N-terminal" evidence="8">
    <location>
        <begin position="86"/>
        <end position="138"/>
    </location>
</feature>
<evidence type="ECO:0000256" key="5">
    <source>
        <dbReference type="ARBA" id="ARBA00022989"/>
    </source>
</evidence>
<evidence type="ECO:0000313" key="10">
    <source>
        <dbReference type="Proteomes" id="UP000222542"/>
    </source>
</evidence>
<accession>A0A1U8FI69</accession>
<dbReference type="OMA" id="WTSQVEN"/>
<evidence type="ECO:0000313" key="9">
    <source>
        <dbReference type="EMBL" id="PHT91697.1"/>
    </source>
</evidence>
<evidence type="ECO:0000256" key="3">
    <source>
        <dbReference type="ARBA" id="ARBA00022692"/>
    </source>
</evidence>
<dbReference type="GO" id="GO:0016020">
    <property type="term" value="C:membrane"/>
    <property type="evidence" value="ECO:0007669"/>
    <property type="project" value="UniProtKB-SubCell"/>
</dbReference>
<sequence>MKAGPAELFDRFRRYVLPIATLLLLLKTCFSSFDTTTDSFLQNLESSLNGSSLPVDQPERKAVNQMLSPGTTSTNNSEKGSIKQQTCNIFVGKWVPYPKGPYYTNETNCVIDDRENCMKYGRPDSDFIHWRWKPDDCELPLFDASQFLEIVRGKTLAFVGDSLGRNQMQSLVCLLASAAIPVDASETTDTRFRRWLYKDYNFTILALWSPQLIKSNLSDPNGDPYYGIMNLYLDKADDVWVNQVDKIDIVIISGGQWFFRPFLFYENDQLVGCHKCNETNVTKHTHYYGYRMAFRTAFKTLLSLKKLKGRLVMLRPFSPAHFEHGGWNTGGHCNRTRPFNNQEMKLDGYELKMYMTQLEEFKAAEREGRKRGVKFRLLDTTKAMVMRPDAHPNHYGHWPHEKKLPDCVHWCMPGPVDTWNELLLATLKMERDGFIQT</sequence>
<dbReference type="KEGG" id="cann:107855502"/>
<dbReference type="Proteomes" id="UP000222542">
    <property type="component" value="Unassembled WGS sequence"/>
</dbReference>
<evidence type="ECO:0000259" key="7">
    <source>
        <dbReference type="Pfam" id="PF13839"/>
    </source>
</evidence>
<dbReference type="GO" id="GO:0005794">
    <property type="term" value="C:Golgi apparatus"/>
    <property type="evidence" value="ECO:0000318"/>
    <property type="project" value="GO_Central"/>
</dbReference>
<dbReference type="InterPro" id="IPR029962">
    <property type="entry name" value="TBL"/>
</dbReference>
<protein>
    <submittedName>
        <fullName evidence="9">Protein trichome birefringence-like 19</fullName>
    </submittedName>
</protein>
<reference evidence="9 10" key="2">
    <citation type="journal article" date="2017" name="Genome Biol.">
        <title>New reference genome sequences of hot pepper reveal the massive evolution of plant disease-resistance genes by retroduplication.</title>
        <authorList>
            <person name="Kim S."/>
            <person name="Park J."/>
            <person name="Yeom S.I."/>
            <person name="Kim Y.M."/>
            <person name="Seo E."/>
            <person name="Kim K.T."/>
            <person name="Kim M.S."/>
            <person name="Lee J.M."/>
            <person name="Cheong K."/>
            <person name="Shin H.S."/>
            <person name="Kim S.B."/>
            <person name="Han K."/>
            <person name="Lee J."/>
            <person name="Park M."/>
            <person name="Lee H.A."/>
            <person name="Lee H.Y."/>
            <person name="Lee Y."/>
            <person name="Oh S."/>
            <person name="Lee J.H."/>
            <person name="Choi E."/>
            <person name="Choi E."/>
            <person name="Lee S.E."/>
            <person name="Jeon J."/>
            <person name="Kim H."/>
            <person name="Choi G."/>
            <person name="Song H."/>
            <person name="Lee J."/>
            <person name="Lee S.C."/>
            <person name="Kwon J.K."/>
            <person name="Lee H.Y."/>
            <person name="Koo N."/>
            <person name="Hong Y."/>
            <person name="Kim R.W."/>
            <person name="Kang W.H."/>
            <person name="Huh J.H."/>
            <person name="Kang B.C."/>
            <person name="Yang T.J."/>
            <person name="Lee Y.H."/>
            <person name="Bennetzen J.L."/>
            <person name="Choi D."/>
        </authorList>
    </citation>
    <scope>NUCLEOTIDE SEQUENCE [LARGE SCALE GENOMIC DNA]</scope>
    <source>
        <strain evidence="10">cv. CM334</strain>
    </source>
</reference>
<comment type="subcellular location">
    <subcellularLocation>
        <location evidence="1">Membrane</location>
        <topology evidence="1">Single-pass membrane protein</topology>
    </subcellularLocation>
</comment>
<evidence type="ECO:0000259" key="8">
    <source>
        <dbReference type="Pfam" id="PF14416"/>
    </source>
</evidence>
<proteinExistence type="inferred from homology"/>
<keyword evidence="3" id="KW-0812">Transmembrane</keyword>
<evidence type="ECO:0000256" key="4">
    <source>
        <dbReference type="ARBA" id="ARBA00022968"/>
    </source>
</evidence>
<name>A0A1U8FI69_CAPAN</name>
<reference evidence="9 10" key="1">
    <citation type="journal article" date="2014" name="Nat. Genet.">
        <title>Genome sequence of the hot pepper provides insights into the evolution of pungency in Capsicum species.</title>
        <authorList>
            <person name="Kim S."/>
            <person name="Park M."/>
            <person name="Yeom S.I."/>
            <person name="Kim Y.M."/>
            <person name="Lee J.M."/>
            <person name="Lee H.A."/>
            <person name="Seo E."/>
            <person name="Choi J."/>
            <person name="Cheong K."/>
            <person name="Kim K.T."/>
            <person name="Jung K."/>
            <person name="Lee G.W."/>
            <person name="Oh S.K."/>
            <person name="Bae C."/>
            <person name="Kim S.B."/>
            <person name="Lee H.Y."/>
            <person name="Kim S.Y."/>
            <person name="Kim M.S."/>
            <person name="Kang B.C."/>
            <person name="Jo Y.D."/>
            <person name="Yang H.B."/>
            <person name="Jeong H.J."/>
            <person name="Kang W.H."/>
            <person name="Kwon J.K."/>
            <person name="Shin C."/>
            <person name="Lim J.Y."/>
            <person name="Park J.H."/>
            <person name="Huh J.H."/>
            <person name="Kim J.S."/>
            <person name="Kim B.D."/>
            <person name="Cohen O."/>
            <person name="Paran I."/>
            <person name="Suh M.C."/>
            <person name="Lee S.B."/>
            <person name="Kim Y.K."/>
            <person name="Shin Y."/>
            <person name="Noh S.J."/>
            <person name="Park J."/>
            <person name="Seo Y.S."/>
            <person name="Kwon S.Y."/>
            <person name="Kim H.A."/>
            <person name="Park J.M."/>
            <person name="Kim H.J."/>
            <person name="Choi S.B."/>
            <person name="Bosland P.W."/>
            <person name="Reeves G."/>
            <person name="Jo S.H."/>
            <person name="Lee B.W."/>
            <person name="Cho H.T."/>
            <person name="Choi H.S."/>
            <person name="Lee M.S."/>
            <person name="Yu Y."/>
            <person name="Do Choi Y."/>
            <person name="Park B.S."/>
            <person name="van Deynze A."/>
            <person name="Ashrafi H."/>
            <person name="Hill T."/>
            <person name="Kim W.T."/>
            <person name="Pai H.S."/>
            <person name="Ahn H.K."/>
            <person name="Yeam I."/>
            <person name="Giovannoni J.J."/>
            <person name="Rose J.K."/>
            <person name="Sorensen I."/>
            <person name="Lee S.J."/>
            <person name="Kim R.W."/>
            <person name="Choi I.Y."/>
            <person name="Choi B.S."/>
            <person name="Lim J.S."/>
            <person name="Lee Y.H."/>
            <person name="Choi D."/>
        </authorList>
    </citation>
    <scope>NUCLEOTIDE SEQUENCE [LARGE SCALE GENOMIC DNA]</scope>
    <source>
        <strain evidence="10">cv. CM334</strain>
    </source>
</reference>
<dbReference type="AlphaFoldDB" id="A0A1U8FI69"/>
<keyword evidence="10" id="KW-1185">Reference proteome</keyword>
<keyword evidence="4" id="KW-0735">Signal-anchor</keyword>
<evidence type="ECO:0000256" key="1">
    <source>
        <dbReference type="ARBA" id="ARBA00004167"/>
    </source>
</evidence>
<dbReference type="PANTHER" id="PTHR32285">
    <property type="entry name" value="PROTEIN TRICHOME BIREFRINGENCE-LIKE 9-RELATED"/>
    <property type="match status" value="1"/>
</dbReference>
<dbReference type="Gramene" id="PHT91697">
    <property type="protein sequence ID" value="PHT91697"/>
    <property type="gene ID" value="T459_06810"/>
</dbReference>
<dbReference type="InterPro" id="IPR025846">
    <property type="entry name" value="TBL_N"/>
</dbReference>
<dbReference type="Pfam" id="PF13839">
    <property type="entry name" value="PC-Esterase"/>
    <property type="match status" value="1"/>
</dbReference>
<dbReference type="InterPro" id="IPR026057">
    <property type="entry name" value="TBL_C"/>
</dbReference>
<keyword evidence="5" id="KW-1133">Transmembrane helix</keyword>
<organism evidence="9 10">
    <name type="scientific">Capsicum annuum</name>
    <name type="common">Capsicum pepper</name>
    <dbReference type="NCBI Taxonomy" id="4072"/>
    <lineage>
        <taxon>Eukaryota</taxon>
        <taxon>Viridiplantae</taxon>
        <taxon>Streptophyta</taxon>
        <taxon>Embryophyta</taxon>
        <taxon>Tracheophyta</taxon>
        <taxon>Spermatophyta</taxon>
        <taxon>Magnoliopsida</taxon>
        <taxon>eudicotyledons</taxon>
        <taxon>Gunneridae</taxon>
        <taxon>Pentapetalae</taxon>
        <taxon>asterids</taxon>
        <taxon>lamiids</taxon>
        <taxon>Solanales</taxon>
        <taxon>Solanaceae</taxon>
        <taxon>Solanoideae</taxon>
        <taxon>Capsiceae</taxon>
        <taxon>Capsicum</taxon>
    </lineage>
</organism>
<dbReference type="GO" id="GO:0016413">
    <property type="term" value="F:O-acetyltransferase activity"/>
    <property type="evidence" value="ECO:0000318"/>
    <property type="project" value="GO_Central"/>
</dbReference>